<reference evidence="2" key="1">
    <citation type="journal article" date="2020" name="Int. J. Syst. Evol. Microbiol.">
        <title>Alteromonas alba sp. nov., a marine bacterium isolated from the seawater of the West Pacific Ocean.</title>
        <authorList>
            <person name="Sun C."/>
            <person name="Wu Y.-H."/>
            <person name="Xamxidin M."/>
            <person name="Cheng H."/>
            <person name="Xu X.-W."/>
        </authorList>
    </citation>
    <scope>NUCLEOTIDE SEQUENCE [LARGE SCALE GENOMIC DNA]</scope>
    <source>
        <strain evidence="2">9a2</strain>
    </source>
</reference>
<accession>A0ABX5CQ59</accession>
<sequence length="152" mass="16920">MFKKILKGFGIAVLTLVLLFVLVAVWSGYKSSQYEETAIPYMDTAIADISMWELETFKKYLTASELENINESDLEKLIRALSKMGKLVEIGEYQFNTVTSRALAGGGSGTFVTYTVPATYENGNATLIITLKEEADSFSVYHFKLNSLALFD</sequence>
<dbReference type="RefSeq" id="WP_105931215.1">
    <property type="nucleotide sequence ID" value="NZ_PVNO01000025.1"/>
</dbReference>
<dbReference type="Gene3D" id="3.10.450.590">
    <property type="match status" value="1"/>
</dbReference>
<dbReference type="EMBL" id="PVNO01000025">
    <property type="protein sequence ID" value="PRO68997.1"/>
    <property type="molecule type" value="Genomic_DNA"/>
</dbReference>
<evidence type="ECO:0008006" key="3">
    <source>
        <dbReference type="Google" id="ProtNLM"/>
    </source>
</evidence>
<name>A0ABX5CQ59_9ALTE</name>
<proteinExistence type="predicted"/>
<gene>
    <name evidence="1" type="ORF">C6Y39_10600</name>
</gene>
<comment type="caution">
    <text evidence="1">The sequence shown here is derived from an EMBL/GenBank/DDBJ whole genome shotgun (WGS) entry which is preliminary data.</text>
</comment>
<dbReference type="Proteomes" id="UP000239539">
    <property type="component" value="Unassembled WGS sequence"/>
</dbReference>
<organism evidence="1 2">
    <name type="scientific">Alteromonas gracilis</name>
    <dbReference type="NCBI Taxonomy" id="1479524"/>
    <lineage>
        <taxon>Bacteria</taxon>
        <taxon>Pseudomonadati</taxon>
        <taxon>Pseudomonadota</taxon>
        <taxon>Gammaproteobacteria</taxon>
        <taxon>Alteromonadales</taxon>
        <taxon>Alteromonadaceae</taxon>
        <taxon>Alteromonas/Salinimonas group</taxon>
        <taxon>Alteromonas</taxon>
    </lineage>
</organism>
<evidence type="ECO:0000313" key="2">
    <source>
        <dbReference type="Proteomes" id="UP000239539"/>
    </source>
</evidence>
<evidence type="ECO:0000313" key="1">
    <source>
        <dbReference type="EMBL" id="PRO68997.1"/>
    </source>
</evidence>
<keyword evidence="2" id="KW-1185">Reference proteome</keyword>
<protein>
    <recommendedName>
        <fullName evidence="3">DUF3887 domain-containing protein</fullName>
    </recommendedName>
</protein>